<dbReference type="GO" id="GO:0003700">
    <property type="term" value="F:DNA-binding transcription factor activity"/>
    <property type="evidence" value="ECO:0007669"/>
    <property type="project" value="TreeGrafter"/>
</dbReference>
<dbReference type="GeneID" id="83624094"/>
<dbReference type="InterPro" id="IPR050109">
    <property type="entry name" value="HTH-type_TetR-like_transc_reg"/>
</dbReference>
<organism evidence="6 8">
    <name type="scientific">Rhodococcus aetherivorans</name>
    <dbReference type="NCBI Taxonomy" id="191292"/>
    <lineage>
        <taxon>Bacteria</taxon>
        <taxon>Bacillati</taxon>
        <taxon>Actinomycetota</taxon>
        <taxon>Actinomycetes</taxon>
        <taxon>Mycobacteriales</taxon>
        <taxon>Nocardiaceae</taxon>
        <taxon>Rhodococcus</taxon>
    </lineage>
</organism>
<reference evidence="5 7" key="1">
    <citation type="journal article" date="2018" name="Biodegradation">
        <title>1,4-Dioxane degradation characteristics of Rhodococcus aetherivorans JCM 14343.</title>
        <authorList>
            <person name="Inoue D."/>
            <person name="Tsunoda T."/>
            <person name="Yamamoto N."/>
            <person name="Ike M."/>
            <person name="Sei K."/>
        </authorList>
    </citation>
    <scope>NUCLEOTIDE SEQUENCE [LARGE SCALE GENOMIC DNA]</scope>
    <source>
        <strain evidence="5 7">JCM 14343</strain>
    </source>
</reference>
<dbReference type="Gene3D" id="1.10.357.10">
    <property type="entry name" value="Tetracycline Repressor, domain 2"/>
    <property type="match status" value="2"/>
</dbReference>
<keyword evidence="7" id="KW-1185">Reference proteome</keyword>
<feature type="region of interest" description="Disordered" evidence="3">
    <location>
        <begin position="1"/>
        <end position="36"/>
    </location>
</feature>
<gene>
    <name evidence="6" type="ORF">OCS65_26740</name>
    <name evidence="5" type="ORF">RAJCM14343_0392</name>
</gene>
<dbReference type="Proteomes" id="UP001163947">
    <property type="component" value="Chromosome"/>
</dbReference>
<dbReference type="PROSITE" id="PS50977">
    <property type="entry name" value="HTH_TETR_2"/>
    <property type="match status" value="2"/>
</dbReference>
<dbReference type="PANTHER" id="PTHR30055">
    <property type="entry name" value="HTH-TYPE TRANSCRIPTIONAL REGULATOR RUTR"/>
    <property type="match status" value="1"/>
</dbReference>
<feature type="DNA-binding region" description="H-T-H motif" evidence="2">
    <location>
        <begin position="56"/>
        <end position="75"/>
    </location>
</feature>
<keyword evidence="1 2" id="KW-0238">DNA-binding</keyword>
<evidence type="ECO:0000313" key="8">
    <source>
        <dbReference type="Proteomes" id="UP001163947"/>
    </source>
</evidence>
<dbReference type="SUPFAM" id="SSF46689">
    <property type="entry name" value="Homeodomain-like"/>
    <property type="match status" value="2"/>
</dbReference>
<dbReference type="EMBL" id="CP106982">
    <property type="protein sequence ID" value="UYF93976.1"/>
    <property type="molecule type" value="Genomic_DNA"/>
</dbReference>
<feature type="domain" description="HTH tetR-type" evidence="4">
    <location>
        <begin position="236"/>
        <end position="296"/>
    </location>
</feature>
<feature type="domain" description="HTH tetR-type" evidence="4">
    <location>
        <begin position="33"/>
        <end position="93"/>
    </location>
</feature>
<evidence type="ECO:0000256" key="3">
    <source>
        <dbReference type="SAM" id="MobiDB-lite"/>
    </source>
</evidence>
<dbReference type="InterPro" id="IPR009057">
    <property type="entry name" value="Homeodomain-like_sf"/>
</dbReference>
<dbReference type="InterPro" id="IPR001647">
    <property type="entry name" value="HTH_TetR"/>
</dbReference>
<evidence type="ECO:0000313" key="7">
    <source>
        <dbReference type="Proteomes" id="UP000325466"/>
    </source>
</evidence>
<dbReference type="Pfam" id="PF00440">
    <property type="entry name" value="TetR_N"/>
    <property type="match status" value="2"/>
</dbReference>
<reference evidence="6" key="3">
    <citation type="submission" date="2022-09" db="EMBL/GenBank/DDBJ databases">
        <title>The genome sequence of Rhodococcus aetherivorans N1.</title>
        <authorList>
            <person name="Jiang W."/>
        </authorList>
    </citation>
    <scope>NUCLEOTIDE SEQUENCE</scope>
    <source>
        <strain evidence="6">N1</strain>
    </source>
</reference>
<reference evidence="5" key="2">
    <citation type="submission" date="2019-10" db="EMBL/GenBank/DDBJ databases">
        <title>Draft genome sequence of Rhodococcus aetherivorans JCM 14343.</title>
        <authorList>
            <person name="Inoue D."/>
            <person name="Nakazawa M."/>
            <person name="Yamamoto N."/>
            <person name="Sei K."/>
            <person name="Ike M."/>
        </authorList>
    </citation>
    <scope>NUCLEOTIDE SEQUENCE</scope>
    <source>
        <strain evidence="5">JCM 14343</strain>
    </source>
</reference>
<feature type="compositionally biased region" description="Low complexity" evidence="3">
    <location>
        <begin position="1"/>
        <end position="27"/>
    </location>
</feature>
<proteinExistence type="predicted"/>
<evidence type="ECO:0000259" key="4">
    <source>
        <dbReference type="PROSITE" id="PS50977"/>
    </source>
</evidence>
<protein>
    <submittedName>
        <fullName evidence="6">TetR/AcrR family transcriptional regulator</fullName>
    </submittedName>
    <submittedName>
        <fullName evidence="5">Transcriptional regulator, TetR family</fullName>
    </submittedName>
</protein>
<evidence type="ECO:0000256" key="2">
    <source>
        <dbReference type="PROSITE-ProRule" id="PRU00335"/>
    </source>
</evidence>
<evidence type="ECO:0000313" key="6">
    <source>
        <dbReference type="EMBL" id="UYF93976.1"/>
    </source>
</evidence>
<dbReference type="RefSeq" id="WP_029547143.1">
    <property type="nucleotide sequence ID" value="NZ_BAAAYP010000032.1"/>
</dbReference>
<dbReference type="PRINTS" id="PR00455">
    <property type="entry name" value="HTHTETR"/>
</dbReference>
<feature type="DNA-binding region" description="H-T-H motif" evidence="2">
    <location>
        <begin position="259"/>
        <end position="278"/>
    </location>
</feature>
<dbReference type="Gene3D" id="1.10.10.60">
    <property type="entry name" value="Homeodomain-like"/>
    <property type="match status" value="2"/>
</dbReference>
<accession>A0A059MGZ1</accession>
<evidence type="ECO:0000313" key="5">
    <source>
        <dbReference type="EMBL" id="GES35145.1"/>
    </source>
</evidence>
<dbReference type="PANTHER" id="PTHR30055:SF237">
    <property type="entry name" value="TRANSCRIPTIONAL REPRESSOR MCE3R"/>
    <property type="match status" value="1"/>
</dbReference>
<evidence type="ECO:0000256" key="1">
    <source>
        <dbReference type="ARBA" id="ARBA00023125"/>
    </source>
</evidence>
<dbReference type="AlphaFoldDB" id="A0A059MGZ1"/>
<name>A0A059MGZ1_9NOCA</name>
<dbReference type="Proteomes" id="UP000325466">
    <property type="component" value="Unassembled WGS sequence"/>
</dbReference>
<dbReference type="GO" id="GO:0000976">
    <property type="term" value="F:transcription cis-regulatory region binding"/>
    <property type="evidence" value="ECO:0007669"/>
    <property type="project" value="TreeGrafter"/>
</dbReference>
<sequence>MAEQTRTGSRGTRTRSTAGTSTEAAPAPRRRPKNRKAQIAAVAAEAFSERGYHGVGIDEIAAAVGISGPALYRHFPNKYALFRDAALSLGTTLGTAVAEADEDAVDDPAEWLDRLLLAAIRTTVECRRTAGLYRWENRYLTAEDRSEVRSVIWGVNRRVGAALAALRPDLPEPDNVLLSAAMLSVVGSITAHRAPLSNRRIERLLLDACRSVAAVRLEAAGPSRAAAVRTPGLAVANKREVLLHEAILLFHARGYHDVSIEEIGAAAGINASGVYRHFASKSDLLAAAFHRAADRLSVAVNTALADSTSPAEALRALTDVYVRLSFAQSELMSVYFTEIGSLPAAHRTDLRNIQRLNVEEWARLLADVRPGLSAVECRFLVHAALNLVLDIGRLMHFEPTPSNESRVQQLMLVTLLGNSAPRETNS</sequence>
<dbReference type="EMBL" id="BLAH01000009">
    <property type="protein sequence ID" value="GES35145.1"/>
    <property type="molecule type" value="Genomic_DNA"/>
</dbReference>